<protein>
    <submittedName>
        <fullName evidence="5">S-layer homology domain-containing protein</fullName>
    </submittedName>
</protein>
<dbReference type="InterPro" id="IPR001119">
    <property type="entry name" value="SLH_dom"/>
</dbReference>
<keyword evidence="2" id="KW-0732">Signal</keyword>
<dbReference type="EMBL" id="DWZJ01000071">
    <property type="protein sequence ID" value="HJB13708.1"/>
    <property type="molecule type" value="Genomic_DNA"/>
</dbReference>
<evidence type="ECO:0000259" key="4">
    <source>
        <dbReference type="PROSITE" id="PS51272"/>
    </source>
</evidence>
<evidence type="ECO:0000259" key="3">
    <source>
        <dbReference type="PROSITE" id="PS50042"/>
    </source>
</evidence>
<gene>
    <name evidence="5" type="ORF">H9787_08345</name>
</gene>
<organism evidence="5 6">
    <name type="scientific">Candidatus Oscillibacter excrementigallinarum</name>
    <dbReference type="NCBI Taxonomy" id="2838716"/>
    <lineage>
        <taxon>Bacteria</taxon>
        <taxon>Bacillati</taxon>
        <taxon>Bacillota</taxon>
        <taxon>Clostridia</taxon>
        <taxon>Eubacteriales</taxon>
        <taxon>Oscillospiraceae</taxon>
        <taxon>Oscillibacter</taxon>
    </lineage>
</organism>
<reference evidence="5" key="1">
    <citation type="journal article" date="2021" name="PeerJ">
        <title>Extensive microbial diversity within the chicken gut microbiome revealed by metagenomics and culture.</title>
        <authorList>
            <person name="Gilroy R."/>
            <person name="Ravi A."/>
            <person name="Getino M."/>
            <person name="Pursley I."/>
            <person name="Horton D.L."/>
            <person name="Alikhan N.F."/>
            <person name="Baker D."/>
            <person name="Gharbi K."/>
            <person name="Hall N."/>
            <person name="Watson M."/>
            <person name="Adriaenssens E.M."/>
            <person name="Foster-Nyarko E."/>
            <person name="Jarju S."/>
            <person name="Secka A."/>
            <person name="Antonio M."/>
            <person name="Oren A."/>
            <person name="Chaudhuri R.R."/>
            <person name="La Ragione R."/>
            <person name="Hildebrand F."/>
            <person name="Pallen M.J."/>
        </authorList>
    </citation>
    <scope>NUCLEOTIDE SEQUENCE</scope>
    <source>
        <strain evidence="5">ChiBcec18-1249</strain>
    </source>
</reference>
<feature type="domain" description="SLH" evidence="4">
    <location>
        <begin position="87"/>
        <end position="150"/>
    </location>
</feature>
<evidence type="ECO:0000256" key="2">
    <source>
        <dbReference type="SAM" id="SignalP"/>
    </source>
</evidence>
<accession>A0A9D2LJ76</accession>
<evidence type="ECO:0000313" key="6">
    <source>
        <dbReference type="Proteomes" id="UP000823824"/>
    </source>
</evidence>
<sequence length="1069" mass="114259">MKKFLSLVLALVMTMSLVTVSAGAVDFTDDSDIDYKEAVDVISALGIVDGYSDGSFRPDGSLTRGAAAKIICNLILGPTTASALSATTAPFKDVPTTNVFAGYITYCAQQGIIGGYGDGTFRPSGTLTGNAFMKMLLGALGYDSSIEGYTGSNWQVNVVKQAIGIGLDDGNDEFVGSKAVTRQEAALYALNMLKATMVEYDTKSTVVVGDVQISTSSTRTDVSNENGRTDGNIKDDDKMQFAEKYFTNLKVDSTGEDDFGRPANVWTYKSDEIGTYANKDQLVATYTAKVTKSDVYNDVGRSVYDDLSDGKSDLTVWFDGVDTAVKTADIDKYVERNNSGAVNNTANGDLTEIYVDDDTNDVTIVTVRTYVFQAASDYDSRKETVSLTTDSSKYDTNITLDSRTLDVDDFANITDLKADDYVLVTAVNNNGRYEVKSVDKAEVVSGTVEGYKFDSNVTMGGTKYDYSATADDIKETNYNVGREASLVLDSYGYVIAVDESVVLTDYVYIAEWGSSSGMQSTSRALANATFPDGKTNEIVVDEAYNKNTGKQETSKSVIANWKNTSNLGWFTYSVNSANEYTLYPIEAKYSEEIATYTRGGSDLAISTNSVVKPFANDTTSGHDADDTLVNDETIVVVNDRNDDVTVYTGVKNFPAITLTGSGSAAVTVVERTSNGYAALVYIDLTGPATISGEQETNLVYILSYDGKYVTTDNETYYQYTALDGDTEVDVIADRQIQNRTGDVYQVANYLTRNNDEQLTDFSLVTSSSGSVIGGINVSNAISQSAGTLFVGGTGYLVTADTKITLVTPGDYASIMNKDEDADYEVAANMTAKELVDALKGYTYTYDFGGKVSENGKVLDELYVTIKGASEIVVKDPQVSNVALDGKAVTTYATAQAAFENAIDVKAGAYYTLTATGNGSVTYGYHHNFVSGATFTNGGAWNGTNGQTADGTVTVLSITDTVNGKTDVRYVAVKGVQMYSLTVTNNDSDCAVQVTYNGVQTYIGANDSTGKVITTDLKAGDVVSFNFVTETGKTIGVPTVSAGGVTGTPFNGTFTFTVGTADVTVNFPNL</sequence>
<evidence type="ECO:0000313" key="5">
    <source>
        <dbReference type="EMBL" id="HJB13708.1"/>
    </source>
</evidence>
<dbReference type="PROSITE" id="PS51272">
    <property type="entry name" value="SLH"/>
    <property type="match status" value="2"/>
</dbReference>
<proteinExistence type="predicted"/>
<dbReference type="Pfam" id="PF00395">
    <property type="entry name" value="SLH"/>
    <property type="match status" value="2"/>
</dbReference>
<evidence type="ECO:0000256" key="1">
    <source>
        <dbReference type="ARBA" id="ARBA00022737"/>
    </source>
</evidence>
<dbReference type="Proteomes" id="UP000823824">
    <property type="component" value="Unassembled WGS sequence"/>
</dbReference>
<feature type="domain" description="Cyclic nucleotide-binding" evidence="3">
    <location>
        <begin position="833"/>
        <end position="902"/>
    </location>
</feature>
<dbReference type="PROSITE" id="PS50042">
    <property type="entry name" value="CNMP_BINDING_3"/>
    <property type="match status" value="1"/>
</dbReference>
<reference evidence="5" key="2">
    <citation type="submission" date="2021-04" db="EMBL/GenBank/DDBJ databases">
        <authorList>
            <person name="Gilroy R."/>
        </authorList>
    </citation>
    <scope>NUCLEOTIDE SEQUENCE</scope>
    <source>
        <strain evidence="5">ChiBcec18-1249</strain>
    </source>
</reference>
<dbReference type="InterPro" id="IPR000595">
    <property type="entry name" value="cNMP-bd_dom"/>
</dbReference>
<feature type="chain" id="PRO_5039570490" evidence="2">
    <location>
        <begin position="25"/>
        <end position="1069"/>
    </location>
</feature>
<keyword evidence="1" id="KW-0677">Repeat</keyword>
<dbReference type="AlphaFoldDB" id="A0A9D2LJ76"/>
<feature type="signal peptide" evidence="2">
    <location>
        <begin position="1"/>
        <end position="24"/>
    </location>
</feature>
<name>A0A9D2LJ76_9FIRM</name>
<comment type="caution">
    <text evidence="5">The sequence shown here is derived from an EMBL/GenBank/DDBJ whole genome shotgun (WGS) entry which is preliminary data.</text>
</comment>
<feature type="domain" description="SLH" evidence="4">
    <location>
        <begin position="22"/>
        <end position="85"/>
    </location>
</feature>